<comment type="similarity">
    <text evidence="2">Belongs to the mitoguardin family.</text>
</comment>
<evidence type="ECO:0000256" key="6">
    <source>
        <dbReference type="ARBA" id="ARBA00023128"/>
    </source>
</evidence>
<dbReference type="PANTHER" id="PTHR21508:SF4">
    <property type="entry name" value="MITOGUARDIN 2"/>
    <property type="match status" value="1"/>
</dbReference>
<dbReference type="AlphaFoldDB" id="A0A8C7YEA8"/>
<dbReference type="InterPro" id="IPR019392">
    <property type="entry name" value="Miga"/>
</dbReference>
<reference evidence="11" key="1">
    <citation type="submission" date="2025-08" db="UniProtKB">
        <authorList>
            <consortium name="Ensembl"/>
        </authorList>
    </citation>
    <scope>IDENTIFICATION</scope>
</reference>
<evidence type="ECO:0000256" key="3">
    <source>
        <dbReference type="ARBA" id="ARBA00022692"/>
    </source>
</evidence>
<dbReference type="GeneTree" id="ENSGT00390000008565"/>
<accession>A0A8C7YEA8</accession>
<name>A0A8C7YEA8_9TELE</name>
<keyword evidence="3" id="KW-0812">Transmembrane</keyword>
<keyword evidence="5" id="KW-1133">Transmembrane helix</keyword>
<evidence type="ECO:0000256" key="2">
    <source>
        <dbReference type="ARBA" id="ARBA00008969"/>
    </source>
</evidence>
<organism evidence="11 12">
    <name type="scientific">Oryzias sinensis</name>
    <name type="common">Chinese medaka</name>
    <dbReference type="NCBI Taxonomy" id="183150"/>
    <lineage>
        <taxon>Eukaryota</taxon>
        <taxon>Metazoa</taxon>
        <taxon>Chordata</taxon>
        <taxon>Craniata</taxon>
        <taxon>Vertebrata</taxon>
        <taxon>Euteleostomi</taxon>
        <taxon>Actinopterygii</taxon>
        <taxon>Neopterygii</taxon>
        <taxon>Teleostei</taxon>
        <taxon>Neoteleostei</taxon>
        <taxon>Acanthomorphata</taxon>
        <taxon>Ovalentaria</taxon>
        <taxon>Atherinomorphae</taxon>
        <taxon>Beloniformes</taxon>
        <taxon>Adrianichthyidae</taxon>
        <taxon>Oryziinae</taxon>
        <taxon>Oryzias</taxon>
    </lineage>
</organism>
<evidence type="ECO:0000256" key="7">
    <source>
        <dbReference type="ARBA" id="ARBA00023136"/>
    </source>
</evidence>
<feature type="region of interest" description="Disordered" evidence="10">
    <location>
        <begin position="101"/>
        <end position="120"/>
    </location>
</feature>
<evidence type="ECO:0000256" key="8">
    <source>
        <dbReference type="ARBA" id="ARBA00040959"/>
    </source>
</evidence>
<keyword evidence="12" id="KW-1185">Reference proteome</keyword>
<reference evidence="11" key="2">
    <citation type="submission" date="2025-09" db="UniProtKB">
        <authorList>
            <consortium name="Ensembl"/>
        </authorList>
    </citation>
    <scope>IDENTIFICATION</scope>
</reference>
<keyword evidence="7" id="KW-0472">Membrane</keyword>
<dbReference type="Pfam" id="PF10265">
    <property type="entry name" value="Miga"/>
    <property type="match status" value="1"/>
</dbReference>
<dbReference type="PANTHER" id="PTHR21508">
    <property type="entry name" value="MITOGUARDIN"/>
    <property type="match status" value="1"/>
</dbReference>
<proteinExistence type="inferred from homology"/>
<dbReference type="Ensembl" id="ENSOSIT00000028911.1">
    <property type="protein sequence ID" value="ENSOSIP00000027426.1"/>
    <property type="gene ID" value="ENSOSIG00000014330.1"/>
</dbReference>
<evidence type="ECO:0000256" key="5">
    <source>
        <dbReference type="ARBA" id="ARBA00022989"/>
    </source>
</evidence>
<sequence length="567" mass="63730">MSLKQAEGVSIAQALAMTVAEIPVFLYSTFGQSIFSQLKLSPSLKKVLFATALGSVALALTAHHLKRRGRKRKQAAQEKEGHRHFPAPFIFVSGPFTGRQMMSPSSRSNDTMSGISSLAPSKHSSSSHSLASVSLLSSVFHQRFYFTDNFTFFFTRQGMELFEEALRKWEQALNIRHHTHSTSSNSSLILQGAACSDSPTGETHDKVLAEKLESLLHRAYHLQEDFGSGLPADSVLADFASEGTLILPQGESFYRLQDDDATTISSDESFFSAAEIFDNMTLEELYQPIRPAALYEEALTLVREGKVPFRSMRTELLECYGDQDFLAKLHCVRQAFQVLLLDESHRTFFMEMGKQMIVGLMVKANKSPKAFLESYEDMLLYTQREETWPVTKMELDGRGVVCMNFFDIVLDFILMDAFEDLESPPSSVVAVLRNRWLSDSFKETALATACWSVLKAKRRLLMVPDGFISHFYAISEHVSPVLAFGFLGPRQHLSDVCMIFKQQIVQYLKDMFDHDKVRFTSVQCLAEDILKLSHRRSEILLGYLGINSLLELNNDLPRGIEASPGAS</sequence>
<feature type="compositionally biased region" description="Polar residues" evidence="10">
    <location>
        <begin position="101"/>
        <end position="115"/>
    </location>
</feature>
<comment type="subcellular location">
    <subcellularLocation>
        <location evidence="1">Mitochondrion outer membrane</location>
        <topology evidence="1">Multi-pass membrane protein</topology>
    </subcellularLocation>
</comment>
<evidence type="ECO:0000256" key="10">
    <source>
        <dbReference type="SAM" id="MobiDB-lite"/>
    </source>
</evidence>
<protein>
    <recommendedName>
        <fullName evidence="8">Mitoguardin 2</fullName>
    </recommendedName>
    <alternativeName>
        <fullName evidence="9">Protein FAM73B</fullName>
    </alternativeName>
</protein>
<evidence type="ECO:0000313" key="12">
    <source>
        <dbReference type="Proteomes" id="UP000694383"/>
    </source>
</evidence>
<evidence type="ECO:0000313" key="11">
    <source>
        <dbReference type="Ensembl" id="ENSOSIP00000027426.1"/>
    </source>
</evidence>
<keyword evidence="4" id="KW-1000">Mitochondrion outer membrane</keyword>
<evidence type="ECO:0000256" key="4">
    <source>
        <dbReference type="ARBA" id="ARBA00022787"/>
    </source>
</evidence>
<evidence type="ECO:0000256" key="1">
    <source>
        <dbReference type="ARBA" id="ARBA00004374"/>
    </source>
</evidence>
<evidence type="ECO:0000256" key="9">
    <source>
        <dbReference type="ARBA" id="ARBA00041863"/>
    </source>
</evidence>
<dbReference type="Proteomes" id="UP000694383">
    <property type="component" value="Unplaced"/>
</dbReference>
<keyword evidence="6" id="KW-0496">Mitochondrion</keyword>
<dbReference type="GO" id="GO:0005741">
    <property type="term" value="C:mitochondrial outer membrane"/>
    <property type="evidence" value="ECO:0007669"/>
    <property type="project" value="UniProtKB-SubCell"/>
</dbReference>
<dbReference type="GO" id="GO:0008053">
    <property type="term" value="P:mitochondrial fusion"/>
    <property type="evidence" value="ECO:0007669"/>
    <property type="project" value="InterPro"/>
</dbReference>